<dbReference type="Gene3D" id="2.60.120.260">
    <property type="entry name" value="Galactose-binding domain-like"/>
    <property type="match status" value="1"/>
</dbReference>
<dbReference type="PANTHER" id="PTHR43817:SF1">
    <property type="entry name" value="HYDROLASE, FAMILY 43, PUTATIVE (AFU_ORTHOLOGUE AFUA_3G01660)-RELATED"/>
    <property type="match status" value="1"/>
</dbReference>
<evidence type="ECO:0000259" key="4">
    <source>
        <dbReference type="Pfam" id="PF22666"/>
    </source>
</evidence>
<keyword evidence="2" id="KW-0378">Hydrolase</keyword>
<feature type="signal peptide" evidence="3">
    <location>
        <begin position="1"/>
        <end position="21"/>
    </location>
</feature>
<feature type="chain" id="PRO_5045910803" description="Beta-mannosidase-like galactose-binding domain-containing protein" evidence="3">
    <location>
        <begin position="22"/>
        <end position="810"/>
    </location>
</feature>
<dbReference type="SUPFAM" id="SSF49785">
    <property type="entry name" value="Galactose-binding domain-like"/>
    <property type="match status" value="1"/>
</dbReference>
<dbReference type="InterPro" id="IPR008979">
    <property type="entry name" value="Galactose-bd-like_sf"/>
</dbReference>
<evidence type="ECO:0000256" key="3">
    <source>
        <dbReference type="SAM" id="SignalP"/>
    </source>
</evidence>
<evidence type="ECO:0000256" key="1">
    <source>
        <dbReference type="ARBA" id="ARBA00022729"/>
    </source>
</evidence>
<dbReference type="EMBL" id="JACHOC010000002">
    <property type="protein sequence ID" value="MBB4621099.1"/>
    <property type="molecule type" value="Genomic_DNA"/>
</dbReference>
<organism evidence="5 6">
    <name type="scientific">Parabacteroides faecis</name>
    <dbReference type="NCBI Taxonomy" id="1217282"/>
    <lineage>
        <taxon>Bacteria</taxon>
        <taxon>Pseudomonadati</taxon>
        <taxon>Bacteroidota</taxon>
        <taxon>Bacteroidia</taxon>
        <taxon>Bacteroidales</taxon>
        <taxon>Tannerellaceae</taxon>
        <taxon>Parabacteroides</taxon>
    </lineage>
</organism>
<name>A0ABR6KHW1_9BACT</name>
<accession>A0ABR6KHW1</accession>
<dbReference type="Pfam" id="PF22666">
    <property type="entry name" value="Glyco_hydro_2_N2"/>
    <property type="match status" value="1"/>
</dbReference>
<sequence>MNKLIYILSVSFLLSSCSASGNRQQEKDLTIKELAGMFRQPPVDYRPYVWWHWMGSNFSKEGITKDLEAMKEAGIGGATIFNLTSAVQESQAPIENNPWPEQTYRSEAYWEALEHAASEAKRLGLKLGMQNTPGYSTTGGPWITEERGMQTLVSSQTKITGDRLVELSLEKPELPVYKGWGASNKQATYYRDIAVMAVPDKKNAAVGEVIDISGSMDANGLLKWNAPAGTWTVYRIGHAPTMANPHPLPDDLIGKVLEADKMSKEQSLYHWQNILDPLVEHLHDYIGTTFTHILIDSYEAGDQNWTPGFRDDFIRQKGYDPLPWIALKQSSEENEQIGKFDEDFKEVVNRLYVDNGWKVAKEMINKAGLQFYWEPYYGPFNTAECVSIPDLPMGEFWTGGDGAISPEITNGAKEAGKRLVGAEAFTGRPEISQYTEDPAFLKHSTDGSFLSGVNLLFLHHWVHQPFDDQYQPGMGMGWWGTHFGRNQTWIKPGKAYFTYLARCQMLLQESAFVSTKENVLHRSMPDAEIYFVINPADTDLNGRFAFGVKNRVPELWYADRGIIRRVHDWKESGDSTYVDLTLHPDESVFVVFPKNKHGGYPDLVLPAVDVIQESGRVLEGNWKVRFEPKLDAAFEQDFSVLSDFSRHPDPSIKYFSGTATYTKEIEVDASSIGGNKRIILDLGELNDIAEVKVNGENAGVLWYPPYQTDITSWLKPGSNRLEIAVTNNWANRLIGDEQYPADFEWGQDRGVEKGRAMKAFPDWFIRKQPRPSKERKAFYIWCYHRKNSPLQPAGLVGPVRVVEQSLKVYD</sequence>
<protein>
    <recommendedName>
        <fullName evidence="4">Beta-mannosidase-like galactose-binding domain-containing protein</fullName>
    </recommendedName>
</protein>
<feature type="domain" description="Beta-mannosidase-like galactose-binding" evidence="4">
    <location>
        <begin position="659"/>
        <end position="755"/>
    </location>
</feature>
<dbReference type="Pfam" id="PF17132">
    <property type="entry name" value="Glyco_hydro_106"/>
    <property type="match status" value="1"/>
</dbReference>
<reference evidence="5 6" key="1">
    <citation type="submission" date="2020-08" db="EMBL/GenBank/DDBJ databases">
        <title>Genomic Encyclopedia of Type Strains, Phase IV (KMG-IV): sequencing the most valuable type-strain genomes for metagenomic binning, comparative biology and taxonomic classification.</title>
        <authorList>
            <person name="Goeker M."/>
        </authorList>
    </citation>
    <scope>NUCLEOTIDE SEQUENCE [LARGE SCALE GENOMIC DNA]</scope>
    <source>
        <strain evidence="5 6">DSM 102983</strain>
    </source>
</reference>
<comment type="caution">
    <text evidence="5">The sequence shown here is derived from an EMBL/GenBank/DDBJ whole genome shotgun (WGS) entry which is preliminary data.</text>
</comment>
<evidence type="ECO:0000313" key="5">
    <source>
        <dbReference type="EMBL" id="MBB4621099.1"/>
    </source>
</evidence>
<evidence type="ECO:0000313" key="6">
    <source>
        <dbReference type="Proteomes" id="UP000533637"/>
    </source>
</evidence>
<gene>
    <name evidence="5" type="ORF">GGQ57_000993</name>
</gene>
<dbReference type="PROSITE" id="PS51257">
    <property type="entry name" value="PROKAR_LIPOPROTEIN"/>
    <property type="match status" value="1"/>
</dbReference>
<dbReference type="InterPro" id="IPR054593">
    <property type="entry name" value="Beta-mannosidase-like_N2"/>
</dbReference>
<evidence type="ECO:0000256" key="2">
    <source>
        <dbReference type="ARBA" id="ARBA00022801"/>
    </source>
</evidence>
<dbReference type="RefSeq" id="WP_183669273.1">
    <property type="nucleotide sequence ID" value="NZ_BMPB01000003.1"/>
</dbReference>
<keyword evidence="1 3" id="KW-0732">Signal</keyword>
<keyword evidence="6" id="KW-1185">Reference proteome</keyword>
<dbReference type="PANTHER" id="PTHR43817">
    <property type="entry name" value="GLYCOSYL HYDROLASE"/>
    <property type="match status" value="1"/>
</dbReference>
<proteinExistence type="predicted"/>
<dbReference type="Proteomes" id="UP000533637">
    <property type="component" value="Unassembled WGS sequence"/>
</dbReference>
<dbReference type="NCBIfam" id="NF045579">
    <property type="entry name" value="rhamnoside_JR"/>
    <property type="match status" value="1"/>
</dbReference>